<dbReference type="GO" id="GO:0005524">
    <property type="term" value="F:ATP binding"/>
    <property type="evidence" value="ECO:0007669"/>
    <property type="project" value="UniProtKB-KW"/>
</dbReference>
<dbReference type="PANTHER" id="PTHR32182:SF0">
    <property type="entry name" value="DNA REPLICATION AND REPAIR PROTEIN RECF"/>
    <property type="match status" value="1"/>
</dbReference>
<keyword evidence="2" id="KW-0234">DNA repair</keyword>
<dbReference type="EMBL" id="WSRR01000023">
    <property type="protein sequence ID" value="MVX61540.1"/>
    <property type="molecule type" value="Genomic_DNA"/>
</dbReference>
<dbReference type="Proteomes" id="UP000463388">
    <property type="component" value="Unassembled WGS sequence"/>
</dbReference>
<feature type="coiled-coil region" evidence="3">
    <location>
        <begin position="645"/>
        <end position="751"/>
    </location>
</feature>
<protein>
    <submittedName>
        <fullName evidence="4">ATP-binding protein</fullName>
    </submittedName>
</protein>
<dbReference type="CDD" id="cd00267">
    <property type="entry name" value="ABC_ATPase"/>
    <property type="match status" value="1"/>
</dbReference>
<dbReference type="GO" id="GO:0006302">
    <property type="term" value="P:double-strand break repair"/>
    <property type="evidence" value="ECO:0007669"/>
    <property type="project" value="TreeGrafter"/>
</dbReference>
<dbReference type="GO" id="GO:0000731">
    <property type="term" value="P:DNA synthesis involved in DNA repair"/>
    <property type="evidence" value="ECO:0007669"/>
    <property type="project" value="TreeGrafter"/>
</dbReference>
<dbReference type="Pfam" id="PF13558">
    <property type="entry name" value="SbcC_Walker_B"/>
    <property type="match status" value="1"/>
</dbReference>
<comment type="caution">
    <text evidence="4">The sequence shown here is derived from an EMBL/GenBank/DDBJ whole genome shotgun (WGS) entry which is preliminary data.</text>
</comment>
<keyword evidence="1" id="KW-0227">DNA damage</keyword>
<feature type="coiled-coil region" evidence="3">
    <location>
        <begin position="358"/>
        <end position="385"/>
    </location>
</feature>
<gene>
    <name evidence="4" type="ORF">GKZ27_08745</name>
</gene>
<keyword evidence="4" id="KW-0547">Nucleotide-binding</keyword>
<dbReference type="SUPFAM" id="SSF52540">
    <property type="entry name" value="P-loop containing nucleoside triphosphate hydrolases"/>
    <property type="match status" value="1"/>
</dbReference>
<dbReference type="InterPro" id="IPR027417">
    <property type="entry name" value="P-loop_NTPase"/>
</dbReference>
<evidence type="ECO:0000256" key="2">
    <source>
        <dbReference type="ARBA" id="ARBA00023204"/>
    </source>
</evidence>
<name>A0A6N8JRV8_9ACTN</name>
<accession>A0A6N8JRV8</accession>
<dbReference type="Gene3D" id="3.40.1140.10">
    <property type="match status" value="1"/>
</dbReference>
<proteinExistence type="predicted"/>
<dbReference type="PANTHER" id="PTHR32182">
    <property type="entry name" value="DNA REPLICATION AND REPAIR PROTEIN RECF"/>
    <property type="match status" value="1"/>
</dbReference>
<keyword evidence="3" id="KW-0175">Coiled coil</keyword>
<evidence type="ECO:0000256" key="3">
    <source>
        <dbReference type="SAM" id="Coils"/>
    </source>
</evidence>
<dbReference type="Pfam" id="PF13555">
    <property type="entry name" value="AAA_29"/>
    <property type="match status" value="1"/>
</dbReference>
<keyword evidence="5" id="KW-1185">Reference proteome</keyword>
<reference evidence="4 5" key="1">
    <citation type="submission" date="2019-12" db="EMBL/GenBank/DDBJ databases">
        <title>Microbes associate with the intestines of laboratory mice.</title>
        <authorList>
            <person name="Navarre W."/>
            <person name="Wong E."/>
        </authorList>
    </citation>
    <scope>NUCLEOTIDE SEQUENCE [LARGE SCALE GENOMIC DNA]</scope>
    <source>
        <strain evidence="4 5">NM66_B29</strain>
    </source>
</reference>
<evidence type="ECO:0000313" key="4">
    <source>
        <dbReference type="EMBL" id="MVX61540.1"/>
    </source>
</evidence>
<sequence>MSEQTAPAEQWRLGVIEVVNWGTFCGHHIIPVDRRGTLITGKSGSGKSTLLDAIATVLTPPSKRRYNAAAKTESSSREDRSLVSYIRGAFGHEATGTGEIVSRHLREKAVWSGVLLRYEHDSKEDSAYFEPVNLIALFQLKSGSVSGADISSAYAVTRGHTSLLDFRENIERGLDFPSLKRQVGAKGKVSKNFSSYATYFCRLLGIASPQTLELLHKTQAAKNFGSLDELFRRFMLEEPRTFELAEAAIEQFTSLSHAYAGVVDQRRQKDTLEPLENWKRALTTANKQLDTHKRLDKLLDPFTRHLELGIAEAQLERLIQHAYQLETERIERKAELDRAIVERQRAQALYDKNNGLALSQAENDALTAQMKLDDVERNQRQLENDLSVVPDVSLPTTRNEFEAMRKHIASIAEKAREDFDSIAQADTNAASDIVKAKEQIESIERELQHLRRKPTNIPAEYHRVRQQIARSMGINDADLPFFGELLDVAPSESEWHGALERLIGRQSLVMLVPENAIRAARTWINNNHLGLRLEFESIPAQIEVPVVSLSPRSSARKLVVADATAHPEFAQWVNRQLRRQFNYECVDTPDEMAHHQYSLTREGLIKRGNRHVKDDKRHLNDKSRWLLGTTNDAKIATLSDQLHNLQEAEIAAAKQKATTQRLIQQVAVIARLSASLEGAVWESYDRITATDDLARANKQIDLLKKRSSKLAETRCLLEHATTQEQEGRRSLAETESALANAIRERENCKHNKQVIQEGLSGSCTFEEADRLGLERLFSDTGLAYLDDAAILWKASSAVKSTLAGSCSKAQADKYQALKEIESIQTEFKRSWPSQSADLGLGGGEIDGYLDILHRIKAIGLPDYENKFLEVLTDFSRDRITALSSAIRNAFADIREKLNPVNKSLSLSEYAPGIYLNIIVQKSLPNQAKDFLADLRNIVEGSWDAEDITAAEEKYTALESLIGRLSSSEYADRTWRTQCLDTRLHVTFIAQEITPEGNVRNVHANDAGLSGGEKQKLVIFCLAAALRYQLALEESATPSYGTVVLDEAFDKADPYFAKMAMGIFETFGFHMVLATPVKLLKTLENYVGSFVYVNKNEDSRSNISVLAFEDDSVKEAIDAER</sequence>
<evidence type="ECO:0000256" key="1">
    <source>
        <dbReference type="ARBA" id="ARBA00022763"/>
    </source>
</evidence>
<keyword evidence="4" id="KW-0067">ATP-binding</keyword>
<organism evidence="4 5">
    <name type="scientific">Adlercreutzia mucosicola</name>
    <dbReference type="NCBI Taxonomy" id="580026"/>
    <lineage>
        <taxon>Bacteria</taxon>
        <taxon>Bacillati</taxon>
        <taxon>Actinomycetota</taxon>
        <taxon>Coriobacteriia</taxon>
        <taxon>Eggerthellales</taxon>
        <taxon>Eggerthellaceae</taxon>
        <taxon>Adlercreutzia</taxon>
    </lineage>
</organism>
<dbReference type="AlphaFoldDB" id="A0A6N8JRV8"/>
<dbReference type="OrthoDB" id="174137at2"/>
<evidence type="ECO:0000313" key="5">
    <source>
        <dbReference type="Proteomes" id="UP000463388"/>
    </source>
</evidence>